<dbReference type="EMBL" id="JAKOGI010002311">
    <property type="protein sequence ID" value="KAJ8422280.1"/>
    <property type="molecule type" value="Genomic_DNA"/>
</dbReference>
<gene>
    <name evidence="1" type="ORF">Cgig2_009282</name>
</gene>
<comment type="caution">
    <text evidence="1">The sequence shown here is derived from an EMBL/GenBank/DDBJ whole genome shotgun (WGS) entry which is preliminary data.</text>
</comment>
<proteinExistence type="predicted"/>
<name>A0A9Q1GNJ4_9CARY</name>
<keyword evidence="2" id="KW-1185">Reference proteome</keyword>
<evidence type="ECO:0000313" key="1">
    <source>
        <dbReference type="EMBL" id="KAJ8422280.1"/>
    </source>
</evidence>
<evidence type="ECO:0000313" key="2">
    <source>
        <dbReference type="Proteomes" id="UP001153076"/>
    </source>
</evidence>
<dbReference type="AlphaFoldDB" id="A0A9Q1GNJ4"/>
<organism evidence="1 2">
    <name type="scientific">Carnegiea gigantea</name>
    <dbReference type="NCBI Taxonomy" id="171969"/>
    <lineage>
        <taxon>Eukaryota</taxon>
        <taxon>Viridiplantae</taxon>
        <taxon>Streptophyta</taxon>
        <taxon>Embryophyta</taxon>
        <taxon>Tracheophyta</taxon>
        <taxon>Spermatophyta</taxon>
        <taxon>Magnoliopsida</taxon>
        <taxon>eudicotyledons</taxon>
        <taxon>Gunneridae</taxon>
        <taxon>Pentapetalae</taxon>
        <taxon>Caryophyllales</taxon>
        <taxon>Cactineae</taxon>
        <taxon>Cactaceae</taxon>
        <taxon>Cactoideae</taxon>
        <taxon>Echinocereeae</taxon>
        <taxon>Carnegiea</taxon>
    </lineage>
</organism>
<sequence>MDHGKQRVVTELGLGACSSVSTQVHFQRNSLRNRRNRVRESKGSKVSVCANWPPDALFVRETSSPSSDEAKSFDSALFEAKICSQAFSNTIVYWARNAVVFHQVHRGSVAHTQSISKNNFQSKGNLFQAPNLPPTNPLHCLSYTPAIMPSVVALNGQDRRRKLKGWSGEGLLRLDNIPWIAIQGLCWIGS</sequence>
<accession>A0A9Q1GNJ4</accession>
<protein>
    <submittedName>
        <fullName evidence="1">Uncharacterized protein</fullName>
    </submittedName>
</protein>
<reference evidence="1" key="1">
    <citation type="submission" date="2022-04" db="EMBL/GenBank/DDBJ databases">
        <title>Carnegiea gigantea Genome sequencing and assembly v2.</title>
        <authorList>
            <person name="Copetti D."/>
            <person name="Sanderson M.J."/>
            <person name="Burquez A."/>
            <person name="Wojciechowski M.F."/>
        </authorList>
    </citation>
    <scope>NUCLEOTIDE SEQUENCE</scope>
    <source>
        <strain evidence="1">SGP5-SGP5p</strain>
        <tissue evidence="1">Aerial part</tissue>
    </source>
</reference>
<dbReference type="Proteomes" id="UP001153076">
    <property type="component" value="Unassembled WGS sequence"/>
</dbReference>